<name>A0A9P9XNJ1_9PEZI</name>
<protein>
    <submittedName>
        <fullName evidence="2">N1-acetylpolyamine oxidase</fullName>
    </submittedName>
</protein>
<dbReference type="InterPro" id="IPR025676">
    <property type="entry name" value="Clr5_dom"/>
</dbReference>
<proteinExistence type="predicted"/>
<accession>A0A9P9XNJ1</accession>
<evidence type="ECO:0000313" key="2">
    <source>
        <dbReference type="EMBL" id="KAI3557114.1"/>
    </source>
</evidence>
<sequence length="113" mass="12969">MCNIVLYAGQFKESDISPHDDNSGDFTETIISSGATPALSRRLPARPLLANPGPIELSRKFPLFIERSCLFRPESGRDWEVYKETIHKLYVEDNLPLKETMEVMSQRHWFLAT</sequence>
<dbReference type="AlphaFoldDB" id="A0A9P9XNJ1"/>
<keyword evidence="3" id="KW-1185">Reference proteome</keyword>
<comment type="caution">
    <text evidence="2">The sequence shown here is derived from an EMBL/GenBank/DDBJ whole genome shotgun (WGS) entry which is preliminary data.</text>
</comment>
<dbReference type="OrthoDB" id="5308957at2759"/>
<gene>
    <name evidence="2" type="ORF">CABS02_02665</name>
</gene>
<reference evidence="2" key="1">
    <citation type="submission" date="2019-01" db="EMBL/GenBank/DDBJ databases">
        <title>Colletotrichum abscissum LGMF1257.</title>
        <authorList>
            <person name="Baroncelli R."/>
        </authorList>
    </citation>
    <scope>NUCLEOTIDE SEQUENCE</scope>
    <source>
        <strain evidence="2">Ca142</strain>
    </source>
</reference>
<evidence type="ECO:0000313" key="3">
    <source>
        <dbReference type="Proteomes" id="UP001056436"/>
    </source>
</evidence>
<dbReference type="Proteomes" id="UP001056436">
    <property type="component" value="Unassembled WGS sequence"/>
</dbReference>
<feature type="domain" description="Clr5" evidence="1">
    <location>
        <begin position="77"/>
        <end position="113"/>
    </location>
</feature>
<dbReference type="Pfam" id="PF14420">
    <property type="entry name" value="Clr5"/>
    <property type="match status" value="1"/>
</dbReference>
<evidence type="ECO:0000259" key="1">
    <source>
        <dbReference type="Pfam" id="PF14420"/>
    </source>
</evidence>
<organism evidence="2 3">
    <name type="scientific">Colletotrichum abscissum</name>
    <dbReference type="NCBI Taxonomy" id="1671311"/>
    <lineage>
        <taxon>Eukaryota</taxon>
        <taxon>Fungi</taxon>
        <taxon>Dikarya</taxon>
        <taxon>Ascomycota</taxon>
        <taxon>Pezizomycotina</taxon>
        <taxon>Sordariomycetes</taxon>
        <taxon>Hypocreomycetidae</taxon>
        <taxon>Glomerellales</taxon>
        <taxon>Glomerellaceae</taxon>
        <taxon>Colletotrichum</taxon>
        <taxon>Colletotrichum acutatum species complex</taxon>
    </lineage>
</organism>
<dbReference type="EMBL" id="SDAQ01000009">
    <property type="protein sequence ID" value="KAI3557114.1"/>
    <property type="molecule type" value="Genomic_DNA"/>
</dbReference>